<name>A0A179F1K4_METCM</name>
<protein>
    <submittedName>
        <fullName evidence="10">Fungal zn(2)-Cys(6) binuclear cluster domain-containing protein</fullName>
    </submittedName>
</protein>
<keyword evidence="7" id="KW-0539">Nucleus</keyword>
<feature type="compositionally biased region" description="Polar residues" evidence="8">
    <location>
        <begin position="86"/>
        <end position="100"/>
    </location>
</feature>
<evidence type="ECO:0000256" key="3">
    <source>
        <dbReference type="ARBA" id="ARBA00022833"/>
    </source>
</evidence>
<proteinExistence type="predicted"/>
<feature type="region of interest" description="Disordered" evidence="8">
    <location>
        <begin position="389"/>
        <end position="410"/>
    </location>
</feature>
<evidence type="ECO:0000256" key="6">
    <source>
        <dbReference type="ARBA" id="ARBA00023163"/>
    </source>
</evidence>
<comment type="subcellular location">
    <subcellularLocation>
        <location evidence="1">Nucleus</location>
    </subcellularLocation>
</comment>
<dbReference type="InterPro" id="IPR001138">
    <property type="entry name" value="Zn2Cys6_DnaBD"/>
</dbReference>
<sequence length="410" mass="44918">MNPNNRHVACKLCRDRKVRCDGTQPSCDKCRQSGEECIYLPIQQRPTKADLNQMIETLQKRLGEAEARISSFDNSTANDHIGNGHRGSNFQRPNSPVWNSNVEQAEPSAFLCPLPPFQPTTSVDNVATTGIMSNPTMSYHRHLHHSPETASGELMETLPSNGSGGTMDRGDLLLQGDGDELDILDIDLPPSRGTGSSRLRGSRDQAMVFMDTSTASSSISNSAGFPYWGGSSGGTGNSSYAESMVAPSDNEKSNSDASQATLKAITDFMTAIFQSQTEISGLALVSAEYLAWMRKAPTAVGSKTSLVYTNVLETIEERLRELREIAETRHQAAFRELVGVLPGTEQCGRVFAKGLLNHEKILQHRSEETMKYFETKYNACALLSEQTQGLPHGKPLRSMRDASRAIRDNL</sequence>
<dbReference type="InterPro" id="IPR036864">
    <property type="entry name" value="Zn2-C6_fun-type_DNA-bd_sf"/>
</dbReference>
<dbReference type="Pfam" id="PF00172">
    <property type="entry name" value="Zn_clus"/>
    <property type="match status" value="1"/>
</dbReference>
<dbReference type="PANTHER" id="PTHR31313:SF81">
    <property type="entry name" value="TY1 ENHANCER ACTIVATOR"/>
    <property type="match status" value="1"/>
</dbReference>
<dbReference type="OrthoDB" id="4356994at2759"/>
<dbReference type="GO" id="GO:0000981">
    <property type="term" value="F:DNA-binding transcription factor activity, RNA polymerase II-specific"/>
    <property type="evidence" value="ECO:0007669"/>
    <property type="project" value="InterPro"/>
</dbReference>
<evidence type="ECO:0000313" key="11">
    <source>
        <dbReference type="Proteomes" id="UP000078397"/>
    </source>
</evidence>
<evidence type="ECO:0000256" key="8">
    <source>
        <dbReference type="SAM" id="MobiDB-lite"/>
    </source>
</evidence>
<feature type="compositionally biased region" description="Basic and acidic residues" evidence="8">
    <location>
        <begin position="398"/>
        <end position="410"/>
    </location>
</feature>
<dbReference type="Proteomes" id="UP000078397">
    <property type="component" value="Unassembled WGS sequence"/>
</dbReference>
<reference evidence="10 11" key="1">
    <citation type="journal article" date="2016" name="PLoS Pathog.">
        <title>Biosynthesis of antibiotic leucinostatins in bio-control fungus Purpureocillium lilacinum and their inhibition on phytophthora revealed by genome mining.</title>
        <authorList>
            <person name="Wang G."/>
            <person name="Liu Z."/>
            <person name="Lin R."/>
            <person name="Li E."/>
            <person name="Mao Z."/>
            <person name="Ling J."/>
            <person name="Yang Y."/>
            <person name="Yin W.B."/>
            <person name="Xie B."/>
        </authorList>
    </citation>
    <scope>NUCLEOTIDE SEQUENCE [LARGE SCALE GENOMIC DNA]</scope>
    <source>
        <strain evidence="10">170</strain>
    </source>
</reference>
<dbReference type="InterPro" id="IPR051615">
    <property type="entry name" value="Transcr_Regulatory_Elem"/>
</dbReference>
<keyword evidence="6" id="KW-0804">Transcription</keyword>
<accession>A0A179F1K4</accession>
<dbReference type="AlphaFoldDB" id="A0A179F1K4"/>
<dbReference type="EMBL" id="LSBJ02000011">
    <property type="protein sequence ID" value="OAQ59317.1"/>
    <property type="molecule type" value="Genomic_DNA"/>
</dbReference>
<evidence type="ECO:0000313" key="10">
    <source>
        <dbReference type="EMBL" id="OAQ59317.1"/>
    </source>
</evidence>
<comment type="caution">
    <text evidence="10">The sequence shown here is derived from an EMBL/GenBank/DDBJ whole genome shotgun (WGS) entry which is preliminary data.</text>
</comment>
<evidence type="ECO:0000256" key="2">
    <source>
        <dbReference type="ARBA" id="ARBA00022723"/>
    </source>
</evidence>
<evidence type="ECO:0000256" key="4">
    <source>
        <dbReference type="ARBA" id="ARBA00023015"/>
    </source>
</evidence>
<dbReference type="GO" id="GO:0005634">
    <property type="term" value="C:nucleus"/>
    <property type="evidence" value="ECO:0007669"/>
    <property type="project" value="UniProtKB-SubCell"/>
</dbReference>
<feature type="region of interest" description="Disordered" evidence="8">
    <location>
        <begin position="236"/>
        <end position="257"/>
    </location>
</feature>
<dbReference type="RefSeq" id="XP_018137341.1">
    <property type="nucleotide sequence ID" value="XM_018292531.1"/>
</dbReference>
<keyword evidence="2" id="KW-0479">Metal-binding</keyword>
<keyword evidence="5" id="KW-0238">DNA-binding</keyword>
<evidence type="ECO:0000256" key="7">
    <source>
        <dbReference type="ARBA" id="ARBA00023242"/>
    </source>
</evidence>
<gene>
    <name evidence="10" type="ORF">VFPPC_14763</name>
</gene>
<keyword evidence="3" id="KW-0862">Zinc</keyword>
<feature type="region of interest" description="Disordered" evidence="8">
    <location>
        <begin position="73"/>
        <end position="100"/>
    </location>
</feature>
<feature type="domain" description="Zn(2)-C6 fungal-type" evidence="9">
    <location>
        <begin position="9"/>
        <end position="39"/>
    </location>
</feature>
<evidence type="ECO:0000256" key="5">
    <source>
        <dbReference type="ARBA" id="ARBA00023125"/>
    </source>
</evidence>
<dbReference type="GO" id="GO:0003677">
    <property type="term" value="F:DNA binding"/>
    <property type="evidence" value="ECO:0007669"/>
    <property type="project" value="UniProtKB-KW"/>
</dbReference>
<dbReference type="CDD" id="cd00067">
    <property type="entry name" value="GAL4"/>
    <property type="match status" value="1"/>
</dbReference>
<dbReference type="SUPFAM" id="SSF57701">
    <property type="entry name" value="Zn2/Cys6 DNA-binding domain"/>
    <property type="match status" value="1"/>
</dbReference>
<evidence type="ECO:0000256" key="1">
    <source>
        <dbReference type="ARBA" id="ARBA00004123"/>
    </source>
</evidence>
<dbReference type="PROSITE" id="PS00463">
    <property type="entry name" value="ZN2_CY6_FUNGAL_1"/>
    <property type="match status" value="1"/>
</dbReference>
<keyword evidence="11" id="KW-1185">Reference proteome</keyword>
<dbReference type="Gene3D" id="4.10.240.10">
    <property type="entry name" value="Zn(2)-C6 fungal-type DNA-binding domain"/>
    <property type="match status" value="1"/>
</dbReference>
<evidence type="ECO:0000259" key="9">
    <source>
        <dbReference type="PROSITE" id="PS50048"/>
    </source>
</evidence>
<dbReference type="PROSITE" id="PS50048">
    <property type="entry name" value="ZN2_CY6_FUNGAL_2"/>
    <property type="match status" value="1"/>
</dbReference>
<dbReference type="PANTHER" id="PTHR31313">
    <property type="entry name" value="TY1 ENHANCER ACTIVATOR"/>
    <property type="match status" value="1"/>
</dbReference>
<organism evidence="10 11">
    <name type="scientific">Pochonia chlamydosporia 170</name>
    <dbReference type="NCBI Taxonomy" id="1380566"/>
    <lineage>
        <taxon>Eukaryota</taxon>
        <taxon>Fungi</taxon>
        <taxon>Dikarya</taxon>
        <taxon>Ascomycota</taxon>
        <taxon>Pezizomycotina</taxon>
        <taxon>Sordariomycetes</taxon>
        <taxon>Hypocreomycetidae</taxon>
        <taxon>Hypocreales</taxon>
        <taxon>Clavicipitaceae</taxon>
        <taxon>Pochonia</taxon>
    </lineage>
</organism>
<dbReference type="GeneID" id="28856525"/>
<keyword evidence="4" id="KW-0805">Transcription regulation</keyword>
<dbReference type="KEGG" id="pchm:VFPPC_14763"/>
<dbReference type="GO" id="GO:0008270">
    <property type="term" value="F:zinc ion binding"/>
    <property type="evidence" value="ECO:0007669"/>
    <property type="project" value="InterPro"/>
</dbReference>
<dbReference type="SMART" id="SM00066">
    <property type="entry name" value="GAL4"/>
    <property type="match status" value="1"/>
</dbReference>